<comment type="caution">
    <text evidence="1">The sequence shown here is derived from an EMBL/GenBank/DDBJ whole genome shotgun (WGS) entry which is preliminary data.</text>
</comment>
<name>A0AAN8W5Y6_9MAGN</name>
<gene>
    <name evidence="1" type="ORF">RJ641_013469</name>
</gene>
<keyword evidence="2" id="KW-1185">Reference proteome</keyword>
<evidence type="ECO:0000313" key="2">
    <source>
        <dbReference type="Proteomes" id="UP001370490"/>
    </source>
</evidence>
<dbReference type="Proteomes" id="UP001370490">
    <property type="component" value="Unassembled WGS sequence"/>
</dbReference>
<dbReference type="EMBL" id="JBAMMX010000002">
    <property type="protein sequence ID" value="KAK6945925.1"/>
    <property type="molecule type" value="Genomic_DNA"/>
</dbReference>
<proteinExistence type="predicted"/>
<organism evidence="1 2">
    <name type="scientific">Dillenia turbinata</name>
    <dbReference type="NCBI Taxonomy" id="194707"/>
    <lineage>
        <taxon>Eukaryota</taxon>
        <taxon>Viridiplantae</taxon>
        <taxon>Streptophyta</taxon>
        <taxon>Embryophyta</taxon>
        <taxon>Tracheophyta</taxon>
        <taxon>Spermatophyta</taxon>
        <taxon>Magnoliopsida</taxon>
        <taxon>eudicotyledons</taxon>
        <taxon>Gunneridae</taxon>
        <taxon>Pentapetalae</taxon>
        <taxon>Dilleniales</taxon>
        <taxon>Dilleniaceae</taxon>
        <taxon>Dillenia</taxon>
    </lineage>
</organism>
<accession>A0AAN8W5Y6</accession>
<protein>
    <submittedName>
        <fullName evidence="1">Uncharacterized protein</fullName>
    </submittedName>
</protein>
<sequence>MLLGGEGGNDLRKRRRKRCVGAVEKKDSEDETQMRQEKLFESQTSNFNSFPKRVLPLLTKRFLLLFLMKELRRLKDVMEELYHNFQDHLYSIRLSFSLPSLCFTIYSS</sequence>
<reference evidence="1 2" key="1">
    <citation type="submission" date="2023-12" db="EMBL/GenBank/DDBJ databases">
        <title>A high-quality genome assembly for Dillenia turbinata (Dilleniales).</title>
        <authorList>
            <person name="Chanderbali A."/>
        </authorList>
    </citation>
    <scope>NUCLEOTIDE SEQUENCE [LARGE SCALE GENOMIC DNA]</scope>
    <source>
        <strain evidence="1">LSX21</strain>
        <tissue evidence="1">Leaf</tissue>
    </source>
</reference>
<dbReference type="AlphaFoldDB" id="A0AAN8W5Y6"/>
<evidence type="ECO:0000313" key="1">
    <source>
        <dbReference type="EMBL" id="KAK6945925.1"/>
    </source>
</evidence>